<accession>A0ABS8NJC5</accession>
<feature type="chain" id="PRO_5047134679" evidence="1">
    <location>
        <begin position="24"/>
        <end position="464"/>
    </location>
</feature>
<dbReference type="InterPro" id="IPR051266">
    <property type="entry name" value="CLCR"/>
</dbReference>
<dbReference type="SUPFAM" id="SSF53300">
    <property type="entry name" value="vWA-like"/>
    <property type="match status" value="1"/>
</dbReference>
<dbReference type="EMBL" id="JAJKFW010000025">
    <property type="protein sequence ID" value="MCC9643662.1"/>
    <property type="molecule type" value="Genomic_DNA"/>
</dbReference>
<evidence type="ECO:0000313" key="3">
    <source>
        <dbReference type="EMBL" id="MCC9643662.1"/>
    </source>
</evidence>
<dbReference type="SMART" id="SM00327">
    <property type="entry name" value="VWA"/>
    <property type="match status" value="1"/>
</dbReference>
<protein>
    <submittedName>
        <fullName evidence="3">VWA domain-containing protein</fullName>
    </submittedName>
</protein>
<dbReference type="RefSeq" id="WP_230274617.1">
    <property type="nucleotide sequence ID" value="NZ_JAJKFW010000025.1"/>
</dbReference>
<evidence type="ECO:0000259" key="2">
    <source>
        <dbReference type="PROSITE" id="PS50234"/>
    </source>
</evidence>
<keyword evidence="4" id="KW-1185">Reference proteome</keyword>
<dbReference type="PROSITE" id="PS50234">
    <property type="entry name" value="VWFA"/>
    <property type="match status" value="1"/>
</dbReference>
<evidence type="ECO:0000256" key="1">
    <source>
        <dbReference type="SAM" id="SignalP"/>
    </source>
</evidence>
<feature type="domain" description="VWFA" evidence="2">
    <location>
        <begin position="66"/>
        <end position="245"/>
    </location>
</feature>
<sequence>MRMSLLMSLAAIMAVAPLHRAHADQVKLDVRLVHPVMKAGEKQNNHLRIALTGFEMKSDKERPPVNVALVLDHSGSMSGQKLARAKEAAEAAIDRLSDDDIVSVVLYDSNVTVLVPATKATDRSSIKQKIRGIQAGSSTALFAGVSKGAAEVRKFLAEEQVNRVILLSDGLANVGPKSPQELEGLGRSLMKESISVSTLGLGSGYNEDLMVALASVGGGNHAFIEDADSLVAVFNQEFDGLLSVVANEFDIVVELDQSVRPVRMIGSEGDIEGQTIRIPLAQLYANQERYFIVETEVSPGEDGATRDLAEVSVEYRNLQTETKEKLTSSIQVRFNNEEKVVEESTDLEVFAYCSLLLTTERNCEATALRDAGQVDEARQLLEQNTALLKNLHLKCAENGVESVLPSLKLAEDSNAMQAEAIVDRFKWNETRKSMRQLQNAVQSQQTYSVEVPSLAPSSSASSKR</sequence>
<dbReference type="PANTHER" id="PTHR10579">
    <property type="entry name" value="CALCIUM-ACTIVATED CHLORIDE CHANNEL REGULATOR"/>
    <property type="match status" value="1"/>
</dbReference>
<feature type="signal peptide" evidence="1">
    <location>
        <begin position="1"/>
        <end position="23"/>
    </location>
</feature>
<name>A0ABS8NJC5_9BACT</name>
<proteinExistence type="predicted"/>
<dbReference type="InterPro" id="IPR036465">
    <property type="entry name" value="vWFA_dom_sf"/>
</dbReference>
<dbReference type="Gene3D" id="3.40.50.410">
    <property type="entry name" value="von Willebrand factor, type A domain"/>
    <property type="match status" value="1"/>
</dbReference>
<keyword evidence="1" id="KW-0732">Signal</keyword>
<evidence type="ECO:0000313" key="4">
    <source>
        <dbReference type="Proteomes" id="UP001430306"/>
    </source>
</evidence>
<comment type="caution">
    <text evidence="3">The sequence shown here is derived from an EMBL/GenBank/DDBJ whole genome shotgun (WGS) entry which is preliminary data.</text>
</comment>
<dbReference type="Pfam" id="PF00092">
    <property type="entry name" value="VWA"/>
    <property type="match status" value="1"/>
</dbReference>
<dbReference type="PANTHER" id="PTHR10579:SF43">
    <property type="entry name" value="ZINC FINGER (C3HC4-TYPE RING FINGER) FAMILY PROTEIN"/>
    <property type="match status" value="1"/>
</dbReference>
<organism evidence="3 4">
    <name type="scientific">Rhodopirellula halodulae</name>
    <dbReference type="NCBI Taxonomy" id="2894198"/>
    <lineage>
        <taxon>Bacteria</taxon>
        <taxon>Pseudomonadati</taxon>
        <taxon>Planctomycetota</taxon>
        <taxon>Planctomycetia</taxon>
        <taxon>Pirellulales</taxon>
        <taxon>Pirellulaceae</taxon>
        <taxon>Rhodopirellula</taxon>
    </lineage>
</organism>
<dbReference type="Proteomes" id="UP001430306">
    <property type="component" value="Unassembled WGS sequence"/>
</dbReference>
<gene>
    <name evidence="3" type="ORF">LOC71_15360</name>
</gene>
<reference evidence="3" key="1">
    <citation type="submission" date="2021-11" db="EMBL/GenBank/DDBJ databases">
        <title>Genome sequence.</title>
        <authorList>
            <person name="Sun Q."/>
        </authorList>
    </citation>
    <scope>NUCLEOTIDE SEQUENCE</scope>
    <source>
        <strain evidence="3">JC740</strain>
    </source>
</reference>
<dbReference type="InterPro" id="IPR002035">
    <property type="entry name" value="VWF_A"/>
</dbReference>